<dbReference type="EMBL" id="CM017322">
    <property type="protein sequence ID" value="KAE8008214.1"/>
    <property type="molecule type" value="Genomic_DNA"/>
</dbReference>
<dbReference type="AlphaFoldDB" id="A0A5N6QMH0"/>
<keyword evidence="2" id="KW-0812">Transmembrane</keyword>
<protein>
    <submittedName>
        <fullName evidence="3">Uncharacterized protein</fullName>
    </submittedName>
</protein>
<feature type="transmembrane region" description="Helical" evidence="2">
    <location>
        <begin position="68"/>
        <end position="95"/>
    </location>
</feature>
<feature type="region of interest" description="Disordered" evidence="1">
    <location>
        <begin position="1"/>
        <end position="63"/>
    </location>
</feature>
<feature type="compositionally biased region" description="Low complexity" evidence="1">
    <location>
        <begin position="21"/>
        <end position="30"/>
    </location>
</feature>
<dbReference type="Proteomes" id="UP000327013">
    <property type="component" value="Chromosome 2"/>
</dbReference>
<feature type="compositionally biased region" description="Basic and acidic residues" evidence="1">
    <location>
        <begin position="34"/>
        <end position="45"/>
    </location>
</feature>
<accession>A0A5N6QMH0</accession>
<keyword evidence="2" id="KW-0472">Membrane</keyword>
<name>A0A5N6QMH0_9ROSI</name>
<gene>
    <name evidence="3" type="ORF">FH972_004748</name>
</gene>
<keyword evidence="2" id="KW-1133">Transmembrane helix</keyword>
<evidence type="ECO:0000313" key="4">
    <source>
        <dbReference type="Proteomes" id="UP000327013"/>
    </source>
</evidence>
<evidence type="ECO:0000256" key="2">
    <source>
        <dbReference type="SAM" id="Phobius"/>
    </source>
</evidence>
<sequence>MGLRRRRRRPIRRRRRRRPNRNQSRPSKNSIDGWRGKSEAGKEIESEATQQSYSDRYGAVTSPPPSDLYVVFVIIISPLFVPIRLCFVWILIVYFEVAHCVPALMMEMQQSQQEGEPLFEEKTRD</sequence>
<feature type="compositionally biased region" description="Basic residues" evidence="1">
    <location>
        <begin position="1"/>
        <end position="20"/>
    </location>
</feature>
<proteinExistence type="predicted"/>
<organism evidence="3 4">
    <name type="scientific">Carpinus fangiana</name>
    <dbReference type="NCBI Taxonomy" id="176857"/>
    <lineage>
        <taxon>Eukaryota</taxon>
        <taxon>Viridiplantae</taxon>
        <taxon>Streptophyta</taxon>
        <taxon>Embryophyta</taxon>
        <taxon>Tracheophyta</taxon>
        <taxon>Spermatophyta</taxon>
        <taxon>Magnoliopsida</taxon>
        <taxon>eudicotyledons</taxon>
        <taxon>Gunneridae</taxon>
        <taxon>Pentapetalae</taxon>
        <taxon>rosids</taxon>
        <taxon>fabids</taxon>
        <taxon>Fagales</taxon>
        <taxon>Betulaceae</taxon>
        <taxon>Carpinus</taxon>
    </lineage>
</organism>
<keyword evidence="4" id="KW-1185">Reference proteome</keyword>
<reference evidence="3 4" key="1">
    <citation type="submission" date="2019-06" db="EMBL/GenBank/DDBJ databases">
        <title>A chromosomal-level reference genome of Carpinus fangiana (Coryloideae, Betulaceae).</title>
        <authorList>
            <person name="Yang X."/>
            <person name="Wang Z."/>
            <person name="Zhang L."/>
            <person name="Hao G."/>
            <person name="Liu J."/>
            <person name="Yang Y."/>
        </authorList>
    </citation>
    <scope>NUCLEOTIDE SEQUENCE [LARGE SCALE GENOMIC DNA]</scope>
    <source>
        <strain evidence="3">Cfa_2016G</strain>
        <tissue evidence="3">Leaf</tissue>
    </source>
</reference>
<evidence type="ECO:0000256" key="1">
    <source>
        <dbReference type="SAM" id="MobiDB-lite"/>
    </source>
</evidence>
<evidence type="ECO:0000313" key="3">
    <source>
        <dbReference type="EMBL" id="KAE8008214.1"/>
    </source>
</evidence>